<dbReference type="PANTHER" id="PTHR28032:SF1">
    <property type="entry name" value="FI02826P"/>
    <property type="match status" value="1"/>
</dbReference>
<organism evidence="7 8">
    <name type="scientific">Maudiozyma humilis</name>
    <name type="common">Sour dough yeast</name>
    <name type="synonym">Kazachstania humilis</name>
    <dbReference type="NCBI Taxonomy" id="51915"/>
    <lineage>
        <taxon>Eukaryota</taxon>
        <taxon>Fungi</taxon>
        <taxon>Dikarya</taxon>
        <taxon>Ascomycota</taxon>
        <taxon>Saccharomycotina</taxon>
        <taxon>Saccharomycetes</taxon>
        <taxon>Saccharomycetales</taxon>
        <taxon>Saccharomycetaceae</taxon>
        <taxon>Maudiozyma</taxon>
    </lineage>
</organism>
<dbReference type="AlphaFoldDB" id="A0AAV5RYV6"/>
<dbReference type="PANTHER" id="PTHR28032">
    <property type="entry name" value="FI02826P"/>
    <property type="match status" value="1"/>
</dbReference>
<evidence type="ECO:0000256" key="3">
    <source>
        <dbReference type="ARBA" id="ARBA00022927"/>
    </source>
</evidence>
<reference evidence="7 8" key="1">
    <citation type="journal article" date="2023" name="Elife">
        <title>Identification of key yeast species and microbe-microbe interactions impacting larval growth of Drosophila in the wild.</title>
        <authorList>
            <person name="Mure A."/>
            <person name="Sugiura Y."/>
            <person name="Maeda R."/>
            <person name="Honda K."/>
            <person name="Sakurai N."/>
            <person name="Takahashi Y."/>
            <person name="Watada M."/>
            <person name="Katoh T."/>
            <person name="Gotoh A."/>
            <person name="Gotoh Y."/>
            <person name="Taniguchi I."/>
            <person name="Nakamura K."/>
            <person name="Hayashi T."/>
            <person name="Katayama T."/>
            <person name="Uemura T."/>
            <person name="Hattori Y."/>
        </authorList>
    </citation>
    <scope>NUCLEOTIDE SEQUENCE [LARGE SCALE GENOMIC DNA]</scope>
    <source>
        <strain evidence="7 8">KH-74</strain>
    </source>
</reference>
<protein>
    <recommendedName>
        <fullName evidence="2 5">Tethering factor for nuclear proteasome STS1</fullName>
    </recommendedName>
</protein>
<evidence type="ECO:0000256" key="5">
    <source>
        <dbReference type="RuleBase" id="RU368013"/>
    </source>
</evidence>
<dbReference type="GO" id="GO:0015031">
    <property type="term" value="P:protein transport"/>
    <property type="evidence" value="ECO:0007669"/>
    <property type="project" value="UniProtKB-UniRule"/>
</dbReference>
<dbReference type="Gene3D" id="1.20.58.1590">
    <property type="entry name" value="Tethering factor for nuclear proteasome Cut8/Sts1"/>
    <property type="match status" value="1"/>
</dbReference>
<gene>
    <name evidence="7" type="ORF">DAKH74_028780</name>
</gene>
<feature type="region of interest" description="Disordered" evidence="6">
    <location>
        <begin position="357"/>
        <end position="376"/>
    </location>
</feature>
<dbReference type="GO" id="GO:0031965">
    <property type="term" value="C:nuclear membrane"/>
    <property type="evidence" value="ECO:0007669"/>
    <property type="project" value="TreeGrafter"/>
</dbReference>
<keyword evidence="4 5" id="KW-0539">Nucleus</keyword>
<keyword evidence="5" id="KW-0813">Transport</keyword>
<proteinExistence type="inferred from homology"/>
<comment type="caution">
    <text evidence="7">The sequence shown here is derived from an EMBL/GenBank/DDBJ whole genome shotgun (WGS) entry which is preliminary data.</text>
</comment>
<keyword evidence="8" id="KW-1185">Reference proteome</keyword>
<comment type="subcellular location">
    <subcellularLocation>
        <location evidence="5">Cytoplasm</location>
    </subcellularLocation>
    <subcellularLocation>
        <location evidence="5">Nucleus</location>
    </subcellularLocation>
</comment>
<dbReference type="Proteomes" id="UP001377567">
    <property type="component" value="Unassembled WGS sequence"/>
</dbReference>
<evidence type="ECO:0000313" key="8">
    <source>
        <dbReference type="Proteomes" id="UP001377567"/>
    </source>
</evidence>
<comment type="function">
    <text evidence="5">Involved in ubiquitin-mediated protein degradation. Regulatory factor in the ubiquitin/proteasome pathway that controls the turnover of proteasome substrates. Targets proteasomes to the nucleus and facilitates the degradation of nuclear proteins.</text>
</comment>
<accession>A0AAV5RYV6</accession>
<evidence type="ECO:0000256" key="6">
    <source>
        <dbReference type="SAM" id="MobiDB-lite"/>
    </source>
</evidence>
<dbReference type="InterPro" id="IPR038422">
    <property type="entry name" value="Cut8/Sts1_sf"/>
</dbReference>
<comment type="similarity">
    <text evidence="1 5">Belongs to the cut8/STS1 family.</text>
</comment>
<evidence type="ECO:0000256" key="2">
    <source>
        <dbReference type="ARBA" id="ARBA00016204"/>
    </source>
</evidence>
<name>A0AAV5RYV6_MAUHU</name>
<evidence type="ECO:0000313" key="7">
    <source>
        <dbReference type="EMBL" id="GMM56262.1"/>
    </source>
</evidence>
<evidence type="ECO:0000256" key="1">
    <source>
        <dbReference type="ARBA" id="ARBA00006199"/>
    </source>
</evidence>
<keyword evidence="5" id="KW-0963">Cytoplasm</keyword>
<dbReference type="EMBL" id="BTGD01000008">
    <property type="protein sequence ID" value="GMM56262.1"/>
    <property type="molecule type" value="Genomic_DNA"/>
</dbReference>
<dbReference type="GO" id="GO:0005737">
    <property type="term" value="C:cytoplasm"/>
    <property type="evidence" value="ECO:0007669"/>
    <property type="project" value="UniProtKB-SubCell"/>
</dbReference>
<dbReference type="GO" id="GO:0070628">
    <property type="term" value="F:proteasome binding"/>
    <property type="evidence" value="ECO:0007669"/>
    <property type="project" value="TreeGrafter"/>
</dbReference>
<keyword evidence="3 5" id="KW-0653">Protein transport</keyword>
<dbReference type="InterPro" id="IPR013868">
    <property type="entry name" value="Cut8/Sts1_fam"/>
</dbReference>
<dbReference type="GO" id="GO:0031144">
    <property type="term" value="P:proteasome localization"/>
    <property type="evidence" value="ECO:0007669"/>
    <property type="project" value="UniProtKB-UniRule"/>
</dbReference>
<dbReference type="GO" id="GO:0071630">
    <property type="term" value="P:nuclear protein quality control by the ubiquitin-proteasome system"/>
    <property type="evidence" value="ECO:0007669"/>
    <property type="project" value="UniProtKB-UniRule"/>
</dbReference>
<comment type="subunit">
    <text evidence="5">Binds the proteasome.</text>
</comment>
<sequence>MYSAHEISRESQSAGFSWGYSLGPKTQQQEAPNVQLRKDSGALVALGAPHSAPTPAQPRCKRQFDDGDGESWTKGALSANVRPESAPVLRKYMVAKKRPSMFARAPVAVVPEPESSSAYVPTSIGGLEGQPLPMPRSLELMDKAQLQDVIMDLVNVHPQVAQYLQSSISQYSFSSDKRLAALRNKLHEVHAAVPYNRDYANDTSAQLDDYAFVRIKPLVLEFLNCLTDYILAAMPPRSTSVQESLVFLDACTQMVTELPRFQLPSNNYYYDKCLEQLAYIWCTLIEHMARQETPSAAPPTTPPTGATRTTPAYPQLLLEADNIREKLQGYNARANNLLARPIELLKQLTSIGRQNALNQQHQPHQNFNILTSNHPN</sequence>
<dbReference type="Pfam" id="PF08559">
    <property type="entry name" value="Cut8"/>
    <property type="match status" value="1"/>
</dbReference>
<evidence type="ECO:0000256" key="4">
    <source>
        <dbReference type="ARBA" id="ARBA00023242"/>
    </source>
</evidence>